<organism evidence="1 2">
    <name type="scientific">Rhododendron molle</name>
    <name type="common">Chinese azalea</name>
    <name type="synonym">Azalea mollis</name>
    <dbReference type="NCBI Taxonomy" id="49168"/>
    <lineage>
        <taxon>Eukaryota</taxon>
        <taxon>Viridiplantae</taxon>
        <taxon>Streptophyta</taxon>
        <taxon>Embryophyta</taxon>
        <taxon>Tracheophyta</taxon>
        <taxon>Spermatophyta</taxon>
        <taxon>Magnoliopsida</taxon>
        <taxon>eudicotyledons</taxon>
        <taxon>Gunneridae</taxon>
        <taxon>Pentapetalae</taxon>
        <taxon>asterids</taxon>
        <taxon>Ericales</taxon>
        <taxon>Ericaceae</taxon>
        <taxon>Ericoideae</taxon>
        <taxon>Rhodoreae</taxon>
        <taxon>Rhododendron</taxon>
    </lineage>
</organism>
<reference evidence="1" key="1">
    <citation type="submission" date="2022-02" db="EMBL/GenBank/DDBJ databases">
        <title>Plant Genome Project.</title>
        <authorList>
            <person name="Zhang R.-G."/>
        </authorList>
    </citation>
    <scope>NUCLEOTIDE SEQUENCE</scope>
    <source>
        <strain evidence="1">AT1</strain>
    </source>
</reference>
<sequence>MQGCSQSSQVLEGGELNLHMAEVCQECLRDSLFGVETNTGSLMHVGKFCLGWGTKDMESIQGDGPKSTLVLSNDVTGMSSFLTLKRVGSVTSTALSCKYLSKSLSTSSKKPMQSRSGLASEPSGKRIQLLKFNLERCSVNFRGDVGLENTIVADPKRVNYGSQGRRFTTAKFVRTGGLKEIAICSLFSATDSTARWEPNVHIASFELVLHVKLLRHNQKLQDLNSNNAEDTSCVGGNDQEKDNSVEQLQNENMKRKSLFAIDIEMLSLSAAVGDGGDASIGVLLEGVMLSFNEAGVSKSSQIQVSCIPNVSRGSSDGKLEGTTTWDWVIQGLDVHICMPYRLQLRAIDDSIEDMLRTWKLVTSAKANLTFPTKIEGAEPKKPSSTMLRCVQLCMSKLSADIGEEPIQGWLDEHHQLMKYEAWELAARLKFLNGLISEGSQCPGTAETKDSIHDSKILYNGEEIYLQVASAIKKMGEEIYKQSLESYYKACQNLVPLEGSGACRNGFQAGFKPSTSRTSLFSISTTDLDVSLTKVVGGDAGMIEVIQKLDPVSREYNTPFSQLYGSNLLRTGNLVVQISNYTYPLFSATSDRCEGCIVLAQQAITGNNY</sequence>
<keyword evidence="2" id="KW-1185">Reference proteome</keyword>
<name>A0ACC0MAL8_RHOML</name>
<gene>
    <name evidence="1" type="ORF">RHMOL_Rhmol09G0036000</name>
</gene>
<protein>
    <submittedName>
        <fullName evidence="1">Uncharacterized protein</fullName>
    </submittedName>
</protein>
<proteinExistence type="predicted"/>
<accession>A0ACC0MAL8</accession>
<evidence type="ECO:0000313" key="2">
    <source>
        <dbReference type="Proteomes" id="UP001062846"/>
    </source>
</evidence>
<dbReference type="EMBL" id="CM046396">
    <property type="protein sequence ID" value="KAI8537591.1"/>
    <property type="molecule type" value="Genomic_DNA"/>
</dbReference>
<comment type="caution">
    <text evidence="1">The sequence shown here is derived from an EMBL/GenBank/DDBJ whole genome shotgun (WGS) entry which is preliminary data.</text>
</comment>
<dbReference type="Proteomes" id="UP001062846">
    <property type="component" value="Chromosome 9"/>
</dbReference>
<evidence type="ECO:0000313" key="1">
    <source>
        <dbReference type="EMBL" id="KAI8537591.1"/>
    </source>
</evidence>